<dbReference type="SUPFAM" id="SSF56349">
    <property type="entry name" value="DNA breaking-rejoining enzymes"/>
    <property type="match status" value="1"/>
</dbReference>
<proteinExistence type="predicted"/>
<name>A0ABU4GZW5_9MICO</name>
<reference evidence="2 3" key="1">
    <citation type="submission" date="2023-11" db="EMBL/GenBank/DDBJ databases">
        <title>Draft genome sequence of Microbacterium arthrosphaerae JCM 30492.</title>
        <authorList>
            <person name="Zhang G."/>
            <person name="Ding Y."/>
        </authorList>
    </citation>
    <scope>NUCLEOTIDE SEQUENCE [LARGE SCALE GENOMIC DNA]</scope>
    <source>
        <strain evidence="2 3">JCM 30492</strain>
    </source>
</reference>
<evidence type="ECO:0000313" key="2">
    <source>
        <dbReference type="EMBL" id="MDW4572616.1"/>
    </source>
</evidence>
<dbReference type="RefSeq" id="WP_318353141.1">
    <property type="nucleotide sequence ID" value="NZ_JAWQEV010000002.1"/>
</dbReference>
<keyword evidence="3" id="KW-1185">Reference proteome</keyword>
<dbReference type="Proteomes" id="UP001283109">
    <property type="component" value="Unassembled WGS sequence"/>
</dbReference>
<dbReference type="Gene3D" id="1.10.443.10">
    <property type="entry name" value="Intergrase catalytic core"/>
    <property type="match status" value="1"/>
</dbReference>
<dbReference type="InterPro" id="IPR013762">
    <property type="entry name" value="Integrase-like_cat_sf"/>
</dbReference>
<organism evidence="2 3">
    <name type="scientific">Microbacterium arthrosphaerae</name>
    <dbReference type="NCBI Taxonomy" id="792652"/>
    <lineage>
        <taxon>Bacteria</taxon>
        <taxon>Bacillati</taxon>
        <taxon>Actinomycetota</taxon>
        <taxon>Actinomycetes</taxon>
        <taxon>Micrococcales</taxon>
        <taxon>Microbacteriaceae</taxon>
        <taxon>Microbacterium</taxon>
    </lineage>
</organism>
<dbReference type="InterPro" id="IPR011010">
    <property type="entry name" value="DNA_brk_join_enz"/>
</dbReference>
<dbReference type="EMBL" id="JAWQEV010000002">
    <property type="protein sequence ID" value="MDW4572616.1"/>
    <property type="molecule type" value="Genomic_DNA"/>
</dbReference>
<accession>A0ABU4GZW5</accession>
<comment type="caution">
    <text evidence="2">The sequence shown here is derived from an EMBL/GenBank/DDBJ whole genome shotgun (WGS) entry which is preliminary data.</text>
</comment>
<keyword evidence="1" id="KW-0233">DNA recombination</keyword>
<protein>
    <submittedName>
        <fullName evidence="2">Tyrosine-type recombinase/integrase</fullName>
    </submittedName>
</protein>
<gene>
    <name evidence="2" type="ORF">R8Z58_07480</name>
</gene>
<evidence type="ECO:0000256" key="1">
    <source>
        <dbReference type="ARBA" id="ARBA00023172"/>
    </source>
</evidence>
<evidence type="ECO:0000313" key="3">
    <source>
        <dbReference type="Proteomes" id="UP001283109"/>
    </source>
</evidence>
<sequence length="210" mass="23118">MARAYIDRPDRMGPKPTTLLLDVADVVAGTGLRIGEVLALRWREDVRLEAVPPVLYVRGTVVEGHGVRKHGQPKPKTATSERGIEIPPFLVETLRRRKAESLGQHALVFETSSGAPVGPHQVRVQLWKVRDWASTQADQPNIDADVAMHALRRGVATVVSDEHDIVVAAKVLGNGQAAITEKHYAHQQLVVPDVRDTLQAFGRPQEPRPE</sequence>